<keyword evidence="2" id="KW-1185">Reference proteome</keyword>
<gene>
    <name evidence="1" type="ORF">AFUS01_LOCUS33756</name>
</gene>
<sequence length="25" mass="3014">MLFTYSPEYFNKYIQHAVYSLQAIS</sequence>
<evidence type="ECO:0000313" key="1">
    <source>
        <dbReference type="EMBL" id="CAG7823544.1"/>
    </source>
</evidence>
<name>A0A8J2PIU3_9HEXA</name>
<dbReference type="AlphaFoldDB" id="A0A8J2PIU3"/>
<accession>A0A8J2PIU3</accession>
<dbReference type="EMBL" id="CAJVCH010529856">
    <property type="protein sequence ID" value="CAG7823544.1"/>
    <property type="molecule type" value="Genomic_DNA"/>
</dbReference>
<protein>
    <submittedName>
        <fullName evidence="1">Uncharacterized protein</fullName>
    </submittedName>
</protein>
<evidence type="ECO:0000313" key="2">
    <source>
        <dbReference type="Proteomes" id="UP000708208"/>
    </source>
</evidence>
<comment type="caution">
    <text evidence="1">The sequence shown here is derived from an EMBL/GenBank/DDBJ whole genome shotgun (WGS) entry which is preliminary data.</text>
</comment>
<dbReference type="Proteomes" id="UP000708208">
    <property type="component" value="Unassembled WGS sequence"/>
</dbReference>
<proteinExistence type="predicted"/>
<feature type="non-terminal residue" evidence="1">
    <location>
        <position position="1"/>
    </location>
</feature>
<reference evidence="1" key="1">
    <citation type="submission" date="2021-06" db="EMBL/GenBank/DDBJ databases">
        <authorList>
            <person name="Hodson N. C."/>
            <person name="Mongue J. A."/>
            <person name="Jaron S. K."/>
        </authorList>
    </citation>
    <scope>NUCLEOTIDE SEQUENCE</scope>
</reference>
<organism evidence="1 2">
    <name type="scientific">Allacma fusca</name>
    <dbReference type="NCBI Taxonomy" id="39272"/>
    <lineage>
        <taxon>Eukaryota</taxon>
        <taxon>Metazoa</taxon>
        <taxon>Ecdysozoa</taxon>
        <taxon>Arthropoda</taxon>
        <taxon>Hexapoda</taxon>
        <taxon>Collembola</taxon>
        <taxon>Symphypleona</taxon>
        <taxon>Sminthuridae</taxon>
        <taxon>Allacma</taxon>
    </lineage>
</organism>